<gene>
    <name evidence="1" type="ORF">Bpfe_011307</name>
</gene>
<proteinExistence type="predicted"/>
<dbReference type="AlphaFoldDB" id="A0AAD8BR22"/>
<name>A0AAD8BR22_BIOPF</name>
<sequence>MSPTFLDLELALKFTVHVLSSKRCDQSSYVFVLSGGHLEYRFSISVFKRIDSPPEWPYTYLRHRLSSKVKE</sequence>
<comment type="caution">
    <text evidence="1">The sequence shown here is derived from an EMBL/GenBank/DDBJ whole genome shotgun (WGS) entry which is preliminary data.</text>
</comment>
<reference evidence="1" key="1">
    <citation type="journal article" date="2023" name="PLoS Negl. Trop. Dis.">
        <title>A genome sequence for Biomphalaria pfeifferi, the major vector snail for the human-infecting parasite Schistosoma mansoni.</title>
        <authorList>
            <person name="Bu L."/>
            <person name="Lu L."/>
            <person name="Laidemitt M.R."/>
            <person name="Zhang S.M."/>
            <person name="Mutuku M."/>
            <person name="Mkoji G."/>
            <person name="Steinauer M."/>
            <person name="Loker E.S."/>
        </authorList>
    </citation>
    <scope>NUCLEOTIDE SEQUENCE</scope>
    <source>
        <strain evidence="1">KasaAsao</strain>
    </source>
</reference>
<reference evidence="1" key="2">
    <citation type="submission" date="2023-04" db="EMBL/GenBank/DDBJ databases">
        <authorList>
            <person name="Bu L."/>
            <person name="Lu L."/>
            <person name="Laidemitt M.R."/>
            <person name="Zhang S.M."/>
            <person name="Mutuku M."/>
            <person name="Mkoji G."/>
            <person name="Steinauer M."/>
            <person name="Loker E.S."/>
        </authorList>
    </citation>
    <scope>NUCLEOTIDE SEQUENCE</scope>
    <source>
        <strain evidence="1">KasaAsao</strain>
        <tissue evidence="1">Whole Snail</tissue>
    </source>
</reference>
<dbReference type="Proteomes" id="UP001233172">
    <property type="component" value="Unassembled WGS sequence"/>
</dbReference>
<evidence type="ECO:0000313" key="2">
    <source>
        <dbReference type="Proteomes" id="UP001233172"/>
    </source>
</evidence>
<protein>
    <submittedName>
        <fullName evidence="1">Uncharacterized protein</fullName>
    </submittedName>
</protein>
<evidence type="ECO:0000313" key="1">
    <source>
        <dbReference type="EMBL" id="KAK0059231.1"/>
    </source>
</evidence>
<keyword evidence="2" id="KW-1185">Reference proteome</keyword>
<accession>A0AAD8BR22</accession>
<organism evidence="1 2">
    <name type="scientific">Biomphalaria pfeifferi</name>
    <name type="common">Bloodfluke planorb</name>
    <name type="synonym">Freshwater snail</name>
    <dbReference type="NCBI Taxonomy" id="112525"/>
    <lineage>
        <taxon>Eukaryota</taxon>
        <taxon>Metazoa</taxon>
        <taxon>Spiralia</taxon>
        <taxon>Lophotrochozoa</taxon>
        <taxon>Mollusca</taxon>
        <taxon>Gastropoda</taxon>
        <taxon>Heterobranchia</taxon>
        <taxon>Euthyneura</taxon>
        <taxon>Panpulmonata</taxon>
        <taxon>Hygrophila</taxon>
        <taxon>Lymnaeoidea</taxon>
        <taxon>Planorbidae</taxon>
        <taxon>Biomphalaria</taxon>
    </lineage>
</organism>
<dbReference type="EMBL" id="JASAOG010000043">
    <property type="protein sequence ID" value="KAK0059231.1"/>
    <property type="molecule type" value="Genomic_DNA"/>
</dbReference>